<protein>
    <submittedName>
        <fullName evidence="5">Propanediol utilization protein</fullName>
    </submittedName>
</protein>
<dbReference type="InterPro" id="IPR044872">
    <property type="entry name" value="CcmK/CsoS1_BMC"/>
</dbReference>
<reference evidence="5 6" key="1">
    <citation type="submission" date="2016-06" db="EMBL/GenBank/DDBJ databases">
        <authorList>
            <person name="Kjaerup R.B."/>
            <person name="Dalgaard T.S."/>
            <person name="Juul-Madsen H.R."/>
        </authorList>
    </citation>
    <scope>NUCLEOTIDE SEQUENCE [LARGE SCALE GENOMIC DNA]</scope>
    <source>
        <strain evidence="5 6">373-A1</strain>
    </source>
</reference>
<evidence type="ECO:0000256" key="3">
    <source>
        <dbReference type="PROSITE-ProRule" id="PRU01278"/>
    </source>
</evidence>
<dbReference type="EMBL" id="MAPZ01000025">
    <property type="protein sequence ID" value="OBY09957.1"/>
    <property type="molecule type" value="Genomic_DNA"/>
</dbReference>
<dbReference type="SUPFAM" id="SSF143414">
    <property type="entry name" value="CcmK-like"/>
    <property type="match status" value="1"/>
</dbReference>
<accession>A0A174SYB3</accession>
<dbReference type="Gene3D" id="3.30.70.1710">
    <property type="match status" value="1"/>
</dbReference>
<organism evidence="5 6">
    <name type="scientific">Clostridium paraputrificum</name>
    <dbReference type="NCBI Taxonomy" id="29363"/>
    <lineage>
        <taxon>Bacteria</taxon>
        <taxon>Bacillati</taxon>
        <taxon>Bacillota</taxon>
        <taxon>Clostridia</taxon>
        <taxon>Eubacteriales</taxon>
        <taxon>Clostridiaceae</taxon>
        <taxon>Clostridium</taxon>
    </lineage>
</organism>
<dbReference type="OrthoDB" id="9812608at2"/>
<comment type="subcellular location">
    <subcellularLocation>
        <location evidence="1">Bacterial microcompartment</location>
    </subcellularLocation>
</comment>
<dbReference type="eggNOG" id="COG4577">
    <property type="taxonomic scope" value="Bacteria"/>
</dbReference>
<evidence type="ECO:0000256" key="1">
    <source>
        <dbReference type="ARBA" id="ARBA00024322"/>
    </source>
</evidence>
<dbReference type="CDD" id="cd07045">
    <property type="entry name" value="BMC_CcmK_like"/>
    <property type="match status" value="1"/>
</dbReference>
<evidence type="ECO:0000313" key="6">
    <source>
        <dbReference type="Proteomes" id="UP000092714"/>
    </source>
</evidence>
<evidence type="ECO:0000259" key="4">
    <source>
        <dbReference type="PROSITE" id="PS51930"/>
    </source>
</evidence>
<evidence type="ECO:0000256" key="2">
    <source>
        <dbReference type="ARBA" id="ARBA00024446"/>
    </source>
</evidence>
<comment type="similarity">
    <text evidence="3">Belongs to the bacterial microcompartments protein family.</text>
</comment>
<name>A0A174SYB3_9CLOT</name>
<proteinExistence type="inferred from homology"/>
<keyword evidence="2" id="KW-1283">Bacterial microcompartment</keyword>
<dbReference type="InterPro" id="IPR000249">
    <property type="entry name" value="BMC_dom"/>
</dbReference>
<dbReference type="GO" id="GO:0031469">
    <property type="term" value="C:bacterial microcompartment"/>
    <property type="evidence" value="ECO:0007669"/>
    <property type="project" value="UniProtKB-SubCell"/>
</dbReference>
<sequence>MQALGLLETKGLIAAVEGADIMVKAADVSILEKSYVGGGLVTITITGDVGAVKASIEAGIAAVKKLGSEFLISNHVIPRPHNELGMIIETKTIQEREETKEDSTTDTDIIKNDTPLEYNTESITTVISEESELVDDENLIIVNDISKFHKEDVDKLVQENGLEETIATLGKLKVTKLRNLAREYNKFEIVGRQISKANKNVLIEKFKLYYEKK</sequence>
<dbReference type="InterPro" id="IPR037233">
    <property type="entry name" value="CcmK-like_sf"/>
</dbReference>
<dbReference type="PANTHER" id="PTHR33941:SF11">
    <property type="entry name" value="BACTERIAL MICROCOMPARTMENT SHELL PROTEIN PDUJ"/>
    <property type="match status" value="1"/>
</dbReference>
<dbReference type="PROSITE" id="PS51930">
    <property type="entry name" value="BMC_2"/>
    <property type="match status" value="1"/>
</dbReference>
<feature type="domain" description="BMC" evidence="4">
    <location>
        <begin position="3"/>
        <end position="89"/>
    </location>
</feature>
<evidence type="ECO:0000313" key="5">
    <source>
        <dbReference type="EMBL" id="OBY09957.1"/>
    </source>
</evidence>
<dbReference type="Proteomes" id="UP000092714">
    <property type="component" value="Unassembled WGS sequence"/>
</dbReference>
<comment type="caution">
    <text evidence="5">The sequence shown here is derived from an EMBL/GenBank/DDBJ whole genome shotgun (WGS) entry which is preliminary data.</text>
</comment>
<dbReference type="SMART" id="SM00877">
    <property type="entry name" value="BMC"/>
    <property type="match status" value="1"/>
</dbReference>
<dbReference type="PANTHER" id="PTHR33941">
    <property type="entry name" value="PROPANEDIOL UTILIZATION PROTEIN PDUA"/>
    <property type="match status" value="1"/>
</dbReference>
<gene>
    <name evidence="5" type="ORF">CP373A1_12715</name>
</gene>
<dbReference type="AlphaFoldDB" id="A0A174SYB3"/>
<keyword evidence="6" id="KW-1185">Reference proteome</keyword>
<dbReference type="RefSeq" id="WP_055183789.1">
    <property type="nucleotide sequence ID" value="NZ_CZBQ01000003.1"/>
</dbReference>
<dbReference type="InterPro" id="IPR050575">
    <property type="entry name" value="BMC_shell"/>
</dbReference>
<dbReference type="Pfam" id="PF00936">
    <property type="entry name" value="BMC"/>
    <property type="match status" value="1"/>
</dbReference>